<accession>A0A7R9G2A2</accession>
<dbReference type="Pfam" id="PF10534">
    <property type="entry name" value="CRIC_ras_sig"/>
    <property type="match status" value="1"/>
</dbReference>
<dbReference type="PANTHER" id="PTHR12844:SF42">
    <property type="entry name" value="CONNECTOR ENHANCER OF KSR PROTEIN CNK"/>
    <property type="match status" value="1"/>
</dbReference>
<dbReference type="InterPro" id="IPR036034">
    <property type="entry name" value="PDZ_sf"/>
</dbReference>
<dbReference type="EMBL" id="OC003190">
    <property type="protein sequence ID" value="CAD7262939.1"/>
    <property type="molecule type" value="Genomic_DNA"/>
</dbReference>
<evidence type="ECO:0000256" key="1">
    <source>
        <dbReference type="SAM" id="MobiDB-lite"/>
    </source>
</evidence>
<feature type="domain" description="CRIC" evidence="3">
    <location>
        <begin position="115"/>
        <end position="201"/>
    </location>
</feature>
<feature type="region of interest" description="Disordered" evidence="1">
    <location>
        <begin position="307"/>
        <end position="342"/>
    </location>
</feature>
<name>A0A7R9G2A2_TIMSH</name>
<evidence type="ECO:0008006" key="5">
    <source>
        <dbReference type="Google" id="ProtNLM"/>
    </source>
</evidence>
<feature type="compositionally biased region" description="Polar residues" evidence="1">
    <location>
        <begin position="317"/>
        <end position="342"/>
    </location>
</feature>
<dbReference type="InterPro" id="IPR001478">
    <property type="entry name" value="PDZ"/>
</dbReference>
<dbReference type="AlphaFoldDB" id="A0A7R9G2A2"/>
<evidence type="ECO:0000313" key="4">
    <source>
        <dbReference type="EMBL" id="CAD7262939.1"/>
    </source>
</evidence>
<gene>
    <name evidence="4" type="ORF">TSIB3V08_LOCUS7035</name>
</gene>
<organism evidence="4">
    <name type="scientific">Timema shepardi</name>
    <name type="common">Walking stick</name>
    <dbReference type="NCBI Taxonomy" id="629360"/>
    <lineage>
        <taxon>Eukaryota</taxon>
        <taxon>Metazoa</taxon>
        <taxon>Ecdysozoa</taxon>
        <taxon>Arthropoda</taxon>
        <taxon>Hexapoda</taxon>
        <taxon>Insecta</taxon>
        <taxon>Pterygota</taxon>
        <taxon>Neoptera</taxon>
        <taxon>Polyneoptera</taxon>
        <taxon>Phasmatodea</taxon>
        <taxon>Timematodea</taxon>
        <taxon>Timematoidea</taxon>
        <taxon>Timematidae</taxon>
        <taxon>Timema</taxon>
    </lineage>
</organism>
<evidence type="ECO:0000259" key="3">
    <source>
        <dbReference type="PROSITE" id="PS51290"/>
    </source>
</evidence>
<dbReference type="PROSITE" id="PS50106">
    <property type="entry name" value="PDZ"/>
    <property type="match status" value="1"/>
</dbReference>
<evidence type="ECO:0000259" key="2">
    <source>
        <dbReference type="PROSITE" id="PS50106"/>
    </source>
</evidence>
<proteinExistence type="predicted"/>
<reference evidence="4" key="1">
    <citation type="submission" date="2020-11" db="EMBL/GenBank/DDBJ databases">
        <authorList>
            <person name="Tran Van P."/>
        </authorList>
    </citation>
    <scope>NUCLEOTIDE SEQUENCE</scope>
</reference>
<dbReference type="SUPFAM" id="SSF50156">
    <property type="entry name" value="PDZ domain-like"/>
    <property type="match status" value="1"/>
</dbReference>
<dbReference type="PANTHER" id="PTHR12844">
    <property type="entry name" value="CONNECTOR ENCHANCER OF KINASE SUPPRESSOR OF RAS"/>
    <property type="match status" value="1"/>
</dbReference>
<dbReference type="PROSITE" id="PS51290">
    <property type="entry name" value="CRIC"/>
    <property type="match status" value="1"/>
</dbReference>
<dbReference type="InterPro" id="IPR017874">
    <property type="entry name" value="CRIC_domain"/>
</dbReference>
<sequence>MVFGAHCNMMKNLAIYQPEFISKMGSCTADNLLRPTNHAVLAAKRKAYVKPVGLNTTSALANYATEADGLCPFNSQHQTTSQLPSGQLELNWVPRCYTNPPSPVLGTNYELDRENLQLLALRLSCKAHSLHNELRHCSDSPPLATQTLADVSSIITAVKPFVCWLDRSPFSGQFDYQEYKAKLLRLSLQIATCAQRDRFAERPVEEIRSSCKELANLADSIIQDIVDPLILQPASLDLATLKKRAGDDLGFFILPSFHGVHQIAEIKFSSPAHQCGKIEDGDEVVQVNYQTVSDLVFSSDEEVYKSQPTKTRKRTIPESTPGTSGIRNNVKTVNNSGNSQPLKDTLEEGNFVVVAWEGKQFPGLIMSVVETGAIMDCMEPTQKYWKWPKEKDMLFYEWSDIIQVMKPPK</sequence>
<dbReference type="InterPro" id="IPR051566">
    <property type="entry name" value="CNKSR"/>
</dbReference>
<feature type="domain" description="PDZ" evidence="2">
    <location>
        <begin position="238"/>
        <end position="295"/>
    </location>
</feature>
<protein>
    <recommendedName>
        <fullName evidence="5">PDZ domain-containing protein</fullName>
    </recommendedName>
</protein>
<dbReference type="Gene3D" id="2.30.42.10">
    <property type="match status" value="1"/>
</dbReference>